<accession>A0ABV5JDJ3</accession>
<keyword evidence="1" id="KW-0732">Signal</keyword>
<comment type="function">
    <text evidence="1">Mediates coordination of peptidoglycan synthesis and outer membrane constriction during cell division.</text>
</comment>
<dbReference type="NCBIfam" id="TIGR02795">
    <property type="entry name" value="tol_pal_ybgF"/>
    <property type="match status" value="1"/>
</dbReference>
<dbReference type="InterPro" id="IPR019734">
    <property type="entry name" value="TPR_rpt"/>
</dbReference>
<sequence precursor="true">MTRLFALITVSVLALPWATTVTAQDQTLADIRQELSVLYVEVQRLKRELSTTGAPTTSVGGNSPLERVDAIEQELQRLTSKTEQLQFRVDSVVSDGSNRIGDLEFRLCELEADCDISQLGETTTLGGVGSVTVPAVALPATGGTELAVGEQADFDNAQAAMADGDFQAAADAFAAFTETYPGGPLSAEAHFLRGEALEQLGDTRPAARAYLDSFSSAPTGPQAPNALFKVGTSLAALGQMTEACQMLEQVEVRFPDADVTLDARSSMLSLGCL</sequence>
<evidence type="ECO:0000256" key="1">
    <source>
        <dbReference type="HAMAP-Rule" id="MF_02066"/>
    </source>
</evidence>
<comment type="caution">
    <text evidence="2">The sequence shown here is derived from an EMBL/GenBank/DDBJ whole genome shotgun (WGS) entry which is preliminary data.</text>
</comment>
<dbReference type="Proteomes" id="UP001589683">
    <property type="component" value="Unassembled WGS sequence"/>
</dbReference>
<gene>
    <name evidence="2" type="primary">ybgF</name>
    <name evidence="1" type="synonym">cpoB</name>
    <name evidence="2" type="ORF">ACFFUT_02030</name>
</gene>
<evidence type="ECO:0000313" key="3">
    <source>
        <dbReference type="Proteomes" id="UP001589683"/>
    </source>
</evidence>
<proteinExistence type="inferred from homology"/>
<keyword evidence="1" id="KW-0131">Cell cycle</keyword>
<reference evidence="2 3" key="1">
    <citation type="submission" date="2024-09" db="EMBL/GenBank/DDBJ databases">
        <authorList>
            <person name="Sun Q."/>
            <person name="Mori K."/>
        </authorList>
    </citation>
    <scope>NUCLEOTIDE SEQUENCE [LARGE SCALE GENOMIC DNA]</scope>
    <source>
        <strain evidence="2 3">CECT 8726</strain>
    </source>
</reference>
<protein>
    <recommendedName>
        <fullName evidence="1">Cell division coordinator CpoB</fullName>
    </recommendedName>
</protein>
<dbReference type="InterPro" id="IPR014162">
    <property type="entry name" value="CpoB_C"/>
</dbReference>
<dbReference type="Gene3D" id="1.25.40.10">
    <property type="entry name" value="Tetratricopeptide repeat domain"/>
    <property type="match status" value="1"/>
</dbReference>
<comment type="similarity">
    <text evidence="1">Belongs to the CpoB family.</text>
</comment>
<keyword evidence="1" id="KW-0132">Cell division</keyword>
<dbReference type="EMBL" id="JBHMEA010000007">
    <property type="protein sequence ID" value="MFB9230562.1"/>
    <property type="molecule type" value="Genomic_DNA"/>
</dbReference>
<keyword evidence="1" id="KW-0574">Periplasm</keyword>
<dbReference type="RefSeq" id="WP_213887546.1">
    <property type="nucleotide sequence ID" value="NZ_JAGFNU010000001.1"/>
</dbReference>
<name>A0ABV5JDJ3_9RHOB</name>
<dbReference type="InterPro" id="IPR034706">
    <property type="entry name" value="CpoB"/>
</dbReference>
<feature type="coiled-coil region" evidence="1">
    <location>
        <begin position="28"/>
        <end position="88"/>
    </location>
</feature>
<dbReference type="SUPFAM" id="SSF48452">
    <property type="entry name" value="TPR-like"/>
    <property type="match status" value="1"/>
</dbReference>
<dbReference type="HAMAP" id="MF_02066">
    <property type="entry name" value="CpoB"/>
    <property type="match status" value="1"/>
</dbReference>
<evidence type="ECO:0000313" key="2">
    <source>
        <dbReference type="EMBL" id="MFB9230562.1"/>
    </source>
</evidence>
<feature type="chain" id="PRO_5044945710" description="Cell division coordinator CpoB" evidence="1">
    <location>
        <begin position="24"/>
        <end position="273"/>
    </location>
</feature>
<keyword evidence="3" id="KW-1185">Reference proteome</keyword>
<feature type="signal peptide" evidence="1">
    <location>
        <begin position="1"/>
        <end position="23"/>
    </location>
</feature>
<comment type="subcellular location">
    <subcellularLocation>
        <location evidence="1">Periplasm</location>
    </subcellularLocation>
</comment>
<dbReference type="InterPro" id="IPR011990">
    <property type="entry name" value="TPR-like_helical_dom_sf"/>
</dbReference>
<organism evidence="2 3">
    <name type="scientific">Pseudohalocynthiibacter aestuariivivens</name>
    <dbReference type="NCBI Taxonomy" id="1591409"/>
    <lineage>
        <taxon>Bacteria</taxon>
        <taxon>Pseudomonadati</taxon>
        <taxon>Pseudomonadota</taxon>
        <taxon>Alphaproteobacteria</taxon>
        <taxon>Rhodobacterales</taxon>
        <taxon>Paracoccaceae</taxon>
        <taxon>Pseudohalocynthiibacter</taxon>
    </lineage>
</organism>
<dbReference type="Pfam" id="PF13174">
    <property type="entry name" value="TPR_6"/>
    <property type="match status" value="1"/>
</dbReference>
<keyword evidence="1" id="KW-0175">Coiled coil</keyword>
<dbReference type="Pfam" id="PF13432">
    <property type="entry name" value="TPR_16"/>
    <property type="match status" value="1"/>
</dbReference>